<proteinExistence type="predicted"/>
<feature type="compositionally biased region" description="Basic and acidic residues" evidence="1">
    <location>
        <begin position="325"/>
        <end position="366"/>
    </location>
</feature>
<name>A0ABQ6M548_9STRA</name>
<dbReference type="Proteomes" id="UP001165060">
    <property type="component" value="Unassembled WGS sequence"/>
</dbReference>
<evidence type="ECO:0000313" key="3">
    <source>
        <dbReference type="Proteomes" id="UP001165060"/>
    </source>
</evidence>
<protein>
    <submittedName>
        <fullName evidence="2">Uncharacterized protein</fullName>
    </submittedName>
</protein>
<keyword evidence="3" id="KW-1185">Reference proteome</keyword>
<evidence type="ECO:0000256" key="1">
    <source>
        <dbReference type="SAM" id="MobiDB-lite"/>
    </source>
</evidence>
<comment type="caution">
    <text evidence="2">The sequence shown here is derived from an EMBL/GenBank/DDBJ whole genome shotgun (WGS) entry which is preliminary data.</text>
</comment>
<accession>A0ABQ6M548</accession>
<gene>
    <name evidence="2" type="ORF">TeGR_g5088</name>
</gene>
<feature type="compositionally biased region" description="Polar residues" evidence="1">
    <location>
        <begin position="168"/>
        <end position="177"/>
    </location>
</feature>
<evidence type="ECO:0000313" key="2">
    <source>
        <dbReference type="EMBL" id="GMI19608.1"/>
    </source>
</evidence>
<reference evidence="2 3" key="1">
    <citation type="journal article" date="2023" name="Commun. Biol.">
        <title>Genome analysis of Parmales, the sister group of diatoms, reveals the evolutionary specialization of diatoms from phago-mixotrophs to photoautotrophs.</title>
        <authorList>
            <person name="Ban H."/>
            <person name="Sato S."/>
            <person name="Yoshikawa S."/>
            <person name="Yamada K."/>
            <person name="Nakamura Y."/>
            <person name="Ichinomiya M."/>
            <person name="Sato N."/>
            <person name="Blanc-Mathieu R."/>
            <person name="Endo H."/>
            <person name="Kuwata A."/>
            <person name="Ogata H."/>
        </authorList>
    </citation>
    <scope>NUCLEOTIDE SEQUENCE [LARGE SCALE GENOMIC DNA]</scope>
</reference>
<sequence length="461" mass="49972">GIKFQQDPELPDGISRRSLPIVDQGTLKQGTAINPVSTKQQYPVEYGGSLGKQVLSTAISAGTITMSSPSKELVRCPPPEPTSNIGPAQYMHELTHLGGLPAHREQKGIKFRQDPELPEGMSKRSLPVVDQGTLKQGMPVDPVSYEQQYPVKFSGSMGKQVLSTSKSAGSITMSSPSKALERCPPPEPTSDIGPAQFCHELTHLGGLPAHREQKGIKFRQDPELPEGMSKRSLPVVDQGTLKQGAAVGTVDPYQQYPVAREGGMGRQVQSRYRTSGSVTMGRGGTRSGALTTGDPNGPAMFNTGRNISGERTGYGESAGVRRTVSRGEAERKGRQLFEISKPKNDSVRQWLEERDVGDKGEQEGGKIVKQMRGNKRLESKMNWTWDGQPRMKPATGAQKKKGGKGSGAAVSSVADWLENNGLPGKDNIFKAEFERRKGTKAKGHVQPTFISLATHTHKHKF</sequence>
<organism evidence="2 3">
    <name type="scientific">Tetraparma gracilis</name>
    <dbReference type="NCBI Taxonomy" id="2962635"/>
    <lineage>
        <taxon>Eukaryota</taxon>
        <taxon>Sar</taxon>
        <taxon>Stramenopiles</taxon>
        <taxon>Ochrophyta</taxon>
        <taxon>Bolidophyceae</taxon>
        <taxon>Parmales</taxon>
        <taxon>Triparmaceae</taxon>
        <taxon>Tetraparma</taxon>
    </lineage>
</organism>
<feature type="non-terminal residue" evidence="2">
    <location>
        <position position="1"/>
    </location>
</feature>
<feature type="region of interest" description="Disordered" evidence="1">
    <location>
        <begin position="264"/>
        <end position="408"/>
    </location>
</feature>
<dbReference type="EMBL" id="BRYB01002447">
    <property type="protein sequence ID" value="GMI19608.1"/>
    <property type="molecule type" value="Genomic_DNA"/>
</dbReference>
<feature type="region of interest" description="Disordered" evidence="1">
    <location>
        <begin position="168"/>
        <end position="195"/>
    </location>
</feature>
<feature type="compositionally biased region" description="Polar residues" evidence="1">
    <location>
        <begin position="267"/>
        <end position="278"/>
    </location>
</feature>